<protein>
    <submittedName>
        <fullName evidence="1">Uncharacterized protein</fullName>
    </submittedName>
</protein>
<evidence type="ECO:0000313" key="1">
    <source>
        <dbReference type="EMBL" id="KAK9951091.1"/>
    </source>
</evidence>
<name>A0AAW1YQX3_RUBAR</name>
<gene>
    <name evidence="1" type="ORF">M0R45_006551</name>
</gene>
<sequence length="121" mass="13067">MRAGYEGGVAAGMDMQRWIVGCRERGAVSSGHGWLCDRVAGGHGCNRWQWGSESSTGSKRRGWSGGTKVRLVMYLDVFNPGRDRAERDKRRRWVGGLGLMAALIPCGGLKSMGGSVIELPA</sequence>
<dbReference type="Proteomes" id="UP001457282">
    <property type="component" value="Unassembled WGS sequence"/>
</dbReference>
<dbReference type="EMBL" id="JBEDUW010000001">
    <property type="protein sequence ID" value="KAK9951091.1"/>
    <property type="molecule type" value="Genomic_DNA"/>
</dbReference>
<reference evidence="1 2" key="1">
    <citation type="journal article" date="2023" name="G3 (Bethesda)">
        <title>A chromosome-length genome assembly and annotation of blackberry (Rubus argutus, cv. 'Hillquist').</title>
        <authorList>
            <person name="Bruna T."/>
            <person name="Aryal R."/>
            <person name="Dudchenko O."/>
            <person name="Sargent D.J."/>
            <person name="Mead D."/>
            <person name="Buti M."/>
            <person name="Cavallini A."/>
            <person name="Hytonen T."/>
            <person name="Andres J."/>
            <person name="Pham M."/>
            <person name="Weisz D."/>
            <person name="Mascagni F."/>
            <person name="Usai G."/>
            <person name="Natali L."/>
            <person name="Bassil N."/>
            <person name="Fernandez G.E."/>
            <person name="Lomsadze A."/>
            <person name="Armour M."/>
            <person name="Olukolu B."/>
            <person name="Poorten T."/>
            <person name="Britton C."/>
            <person name="Davik J."/>
            <person name="Ashrafi H."/>
            <person name="Aiden E.L."/>
            <person name="Borodovsky M."/>
            <person name="Worthington M."/>
        </authorList>
    </citation>
    <scope>NUCLEOTIDE SEQUENCE [LARGE SCALE GENOMIC DNA]</scope>
    <source>
        <strain evidence="1">PI 553951</strain>
    </source>
</reference>
<organism evidence="1 2">
    <name type="scientific">Rubus argutus</name>
    <name type="common">Southern blackberry</name>
    <dbReference type="NCBI Taxonomy" id="59490"/>
    <lineage>
        <taxon>Eukaryota</taxon>
        <taxon>Viridiplantae</taxon>
        <taxon>Streptophyta</taxon>
        <taxon>Embryophyta</taxon>
        <taxon>Tracheophyta</taxon>
        <taxon>Spermatophyta</taxon>
        <taxon>Magnoliopsida</taxon>
        <taxon>eudicotyledons</taxon>
        <taxon>Gunneridae</taxon>
        <taxon>Pentapetalae</taxon>
        <taxon>rosids</taxon>
        <taxon>fabids</taxon>
        <taxon>Rosales</taxon>
        <taxon>Rosaceae</taxon>
        <taxon>Rosoideae</taxon>
        <taxon>Rosoideae incertae sedis</taxon>
        <taxon>Rubus</taxon>
    </lineage>
</organism>
<proteinExistence type="predicted"/>
<accession>A0AAW1YQX3</accession>
<keyword evidence="2" id="KW-1185">Reference proteome</keyword>
<dbReference type="AlphaFoldDB" id="A0AAW1YQX3"/>
<comment type="caution">
    <text evidence="1">The sequence shown here is derived from an EMBL/GenBank/DDBJ whole genome shotgun (WGS) entry which is preliminary data.</text>
</comment>
<evidence type="ECO:0000313" key="2">
    <source>
        <dbReference type="Proteomes" id="UP001457282"/>
    </source>
</evidence>